<gene>
    <name evidence="2" type="ORF">XAT740_LOCUS17127</name>
</gene>
<evidence type="ECO:0000256" key="1">
    <source>
        <dbReference type="SAM" id="MobiDB-lite"/>
    </source>
</evidence>
<feature type="region of interest" description="Disordered" evidence="1">
    <location>
        <begin position="79"/>
        <end position="112"/>
    </location>
</feature>
<organism evidence="2 3">
    <name type="scientific">Adineta ricciae</name>
    <name type="common">Rotifer</name>
    <dbReference type="NCBI Taxonomy" id="249248"/>
    <lineage>
        <taxon>Eukaryota</taxon>
        <taxon>Metazoa</taxon>
        <taxon>Spiralia</taxon>
        <taxon>Gnathifera</taxon>
        <taxon>Rotifera</taxon>
        <taxon>Eurotatoria</taxon>
        <taxon>Bdelloidea</taxon>
        <taxon>Adinetida</taxon>
        <taxon>Adinetidae</taxon>
        <taxon>Adineta</taxon>
    </lineage>
</organism>
<feature type="non-terminal residue" evidence="2">
    <location>
        <position position="1"/>
    </location>
</feature>
<protein>
    <submittedName>
        <fullName evidence="2">Uncharacterized protein</fullName>
    </submittedName>
</protein>
<feature type="compositionally biased region" description="Polar residues" evidence="1">
    <location>
        <begin position="83"/>
        <end position="92"/>
    </location>
</feature>
<name>A0A814MIY2_ADIRI</name>
<evidence type="ECO:0000313" key="3">
    <source>
        <dbReference type="Proteomes" id="UP000663828"/>
    </source>
</evidence>
<keyword evidence="3" id="KW-1185">Reference proteome</keyword>
<proteinExistence type="predicted"/>
<comment type="caution">
    <text evidence="2">The sequence shown here is derived from an EMBL/GenBank/DDBJ whole genome shotgun (WGS) entry which is preliminary data.</text>
</comment>
<sequence length="112" mass="12213">TQSRFTNTNVAQLVNEFQQTFRSLNGAPINYNHLLQLVNQRVANTGTATAINDRTNNVVKTATKRVQKPLTRAVPILPRPITADTSGQNANSLIVVDSDGDSDNNRTNPPSN</sequence>
<dbReference type="EMBL" id="CAJNOR010001111">
    <property type="protein sequence ID" value="CAF1077128.1"/>
    <property type="molecule type" value="Genomic_DNA"/>
</dbReference>
<dbReference type="AlphaFoldDB" id="A0A814MIY2"/>
<accession>A0A814MIY2</accession>
<dbReference type="Proteomes" id="UP000663828">
    <property type="component" value="Unassembled WGS sequence"/>
</dbReference>
<reference evidence="2" key="1">
    <citation type="submission" date="2021-02" db="EMBL/GenBank/DDBJ databases">
        <authorList>
            <person name="Nowell W R."/>
        </authorList>
    </citation>
    <scope>NUCLEOTIDE SEQUENCE</scope>
</reference>
<evidence type="ECO:0000313" key="2">
    <source>
        <dbReference type="EMBL" id="CAF1077128.1"/>
    </source>
</evidence>